<evidence type="ECO:0000256" key="1">
    <source>
        <dbReference type="SAM" id="Coils"/>
    </source>
</evidence>
<evidence type="ECO:0000256" key="2">
    <source>
        <dbReference type="SAM" id="MobiDB-lite"/>
    </source>
</evidence>
<keyword evidence="1" id="KW-0175">Coiled coil</keyword>
<feature type="compositionally biased region" description="Basic residues" evidence="2">
    <location>
        <begin position="850"/>
        <end position="862"/>
    </location>
</feature>
<organism evidence="3 4">
    <name type="scientific">Popillia japonica</name>
    <name type="common">Japanese beetle</name>
    <dbReference type="NCBI Taxonomy" id="7064"/>
    <lineage>
        <taxon>Eukaryota</taxon>
        <taxon>Metazoa</taxon>
        <taxon>Ecdysozoa</taxon>
        <taxon>Arthropoda</taxon>
        <taxon>Hexapoda</taxon>
        <taxon>Insecta</taxon>
        <taxon>Pterygota</taxon>
        <taxon>Neoptera</taxon>
        <taxon>Endopterygota</taxon>
        <taxon>Coleoptera</taxon>
        <taxon>Polyphaga</taxon>
        <taxon>Scarabaeiformia</taxon>
        <taxon>Scarabaeidae</taxon>
        <taxon>Rutelinae</taxon>
        <taxon>Popillia</taxon>
    </lineage>
</organism>
<keyword evidence="4" id="KW-1185">Reference proteome</keyword>
<evidence type="ECO:0000313" key="4">
    <source>
        <dbReference type="Proteomes" id="UP001458880"/>
    </source>
</evidence>
<dbReference type="EMBL" id="JASPKY010000218">
    <property type="protein sequence ID" value="KAK9719571.1"/>
    <property type="molecule type" value="Genomic_DNA"/>
</dbReference>
<accession>A0AAW1KL70</accession>
<dbReference type="Proteomes" id="UP001458880">
    <property type="component" value="Unassembled WGS sequence"/>
</dbReference>
<feature type="region of interest" description="Disordered" evidence="2">
    <location>
        <begin position="369"/>
        <end position="392"/>
    </location>
</feature>
<name>A0AAW1KL70_POPJA</name>
<sequence>MPKSVEMTDVRLIKRLVNDTKKLKCNGINFAKHYEHVDLSLVMPEMSINLLKEKIIKTDTVISLLVDKNEKITQLREKLRMLYHKYVNKVKQCEDLELKIDMCKVEHNPLIMNINVLTNKYETLKKEHQLLTNTLEIKYQTKCMELESQVKKYNDLVNQKGCEKINEDVINLKCAHCKKNAKVSKQLENMNNTYEYYEDKIKELQKNINDTESNYQKQLKDLKENHCDEIKKLGNIIATCKLSESKLSAMIFETKCNKPSSILTNLYPCNINTNFHYEKMAEVAKLEHMEDSPDEEFDDFLANFCEEIPLLLSPLSECRNQENGNETIMKLNSGTDRQIKSDNVSVFSLDDDNIENCVFTAETNLNRSNFENQNNSNTEVSRAKGPEEKNIPKTSECLRDDITETTEVEEDCGQNNFRFVMPEDEIRNIFSDTSDLVDINFGLPEDEIRNIFSDTSDLVDINFGSLATIHLQAEDILNLNQSHNYIEDNLIIDCFDDNLSFVRDYYRQNNDYNLVNTLCEADNRVTHDTNLQEIADKEAKKDSYIPKCTLANELIGFFKESDIVDKVSNRIIKSYAKSSVRSLINSSTGKTLSSSNVMQFPNGNNIECNLNVLKCVNENARVTSKEVTDVTVHDCQPVSTASADVVENYSLLTTTAVPTIKEFNRTSSTNISANNITGSANVDVSGINNMNSQSVQDASHNSLSADLCRNTLLECKANNNINNKCCDNLIITENNEKSSKVLNAENETCCHSTPTQLNNIKKSVNKLQKQCVKQISNRTKQTKYYKMRTELFYALVQYFSRSSAKRTITFQRRRNKSPNFKRHRRLQMLRWKQLRETHLPATDTDSDHSRKNKYIKRKNRRRSYSEKENLGKPTEMTSAAKEEQLTELSDDELTFRQIIKEEMECQKLLCNYKELEQFYYMCNDSSNTSKVPLENEKITPDNKFIQESRLQSVIDTIESCSADSGYVKSDSDEINTVDSSKRKRIHSTGDIDKCNVRKKFILSRYLGNDICDFKQSIPENVLKKNEVADTNINTFNQTIPAVTTQYQTESDSSVRIGESKEIGNLVMHNIGLKQERNLHHENIDSSHVLDSDCENISSQDDSKCITNSQLPKTRVVSCTNKHYEIQNKRVEANLALQKIRSKLKLQNTSTMYKVEKELSYNVSVTNKKKNGSIKHPMLKSNTKQIKKRSKLRKCQTLINDSEPTLQMEISSDTVDPLRARLWEECLSNITQITKEVQTACTYKRSNTLKNREKVQIQMSQPLDANKLNSIETFSSLEKKQALSENVLVFSEKLPVINECNSSNKKLPTKVLREEKARTLLKYILTFPDKLSIVEEVVTAFSTQSKAYIVRMIILEVSCDINKADTKYTPPAPLLTETQRILLGILVRLDRTSSPGVLDHFLLEAEKYILKSNKLQCIENNAKNVLSTWIEVIPVHTEQNDEVTVKVIIEIIQQKNCSLPGYNLIPLKSLLKAYYGYNMNESCLDHIIVEILGRYKDTQEKHLELKFNGLSTVLLKIISNDKVLHRLY</sequence>
<protein>
    <submittedName>
        <fullName evidence="3">Uncharacterized protein</fullName>
    </submittedName>
</protein>
<comment type="caution">
    <text evidence="3">The sequence shown here is derived from an EMBL/GenBank/DDBJ whole genome shotgun (WGS) entry which is preliminary data.</text>
</comment>
<reference evidence="3" key="1">
    <citation type="submission" date="2023-05" db="EMBL/GenBank/DDBJ databases">
        <authorList>
            <person name="Nardi F."/>
            <person name="Carapelli A."/>
            <person name="Cucini C."/>
        </authorList>
    </citation>
    <scope>NUCLEOTIDE SEQUENCE</scope>
    <source>
        <strain evidence="3">DMR45628</strain>
        <tissue evidence="3">Testes</tissue>
    </source>
</reference>
<gene>
    <name evidence="3" type="ORF">QE152_g22597</name>
</gene>
<dbReference type="EMBL" id="JASPKY010000218">
    <property type="protein sequence ID" value="KAK9719570.1"/>
    <property type="molecule type" value="Genomic_DNA"/>
</dbReference>
<reference evidence="3 4" key="2">
    <citation type="journal article" date="2024" name="BMC Genomics">
        <title>De novo assembly and annotation of Popillia japonica's genome with initial clues to its potential as an invasive pest.</title>
        <authorList>
            <person name="Cucini C."/>
            <person name="Boschi S."/>
            <person name="Funari R."/>
            <person name="Cardaioli E."/>
            <person name="Iannotti N."/>
            <person name="Marturano G."/>
            <person name="Paoli F."/>
            <person name="Bruttini M."/>
            <person name="Carapelli A."/>
            <person name="Frati F."/>
            <person name="Nardi F."/>
        </authorList>
    </citation>
    <scope>NUCLEOTIDE SEQUENCE [LARGE SCALE GENOMIC DNA]</scope>
    <source>
        <strain evidence="3">DMR45628</strain>
    </source>
</reference>
<proteinExistence type="predicted"/>
<evidence type="ECO:0000313" key="3">
    <source>
        <dbReference type="EMBL" id="KAK9719571.1"/>
    </source>
</evidence>
<feature type="region of interest" description="Disordered" evidence="2">
    <location>
        <begin position="840"/>
        <end position="883"/>
    </location>
</feature>
<feature type="compositionally biased region" description="Basic and acidic residues" evidence="2">
    <location>
        <begin position="381"/>
        <end position="392"/>
    </location>
</feature>
<feature type="coiled-coil region" evidence="1">
    <location>
        <begin position="180"/>
        <end position="225"/>
    </location>
</feature>